<dbReference type="PANTHER" id="PTHR41259:SF1">
    <property type="entry name" value="DOUBLE-STRAND BREAK REPAIR RAD50 ATPASE, PUTATIVE-RELATED"/>
    <property type="match status" value="1"/>
</dbReference>
<dbReference type="InterPro" id="IPR027417">
    <property type="entry name" value="P-loop_NTPase"/>
</dbReference>
<evidence type="ECO:0000256" key="2">
    <source>
        <dbReference type="SAM" id="Phobius"/>
    </source>
</evidence>
<organism evidence="4 5">
    <name type="scientific">Virgibacillus chiguensis</name>
    <dbReference type="NCBI Taxonomy" id="411959"/>
    <lineage>
        <taxon>Bacteria</taxon>
        <taxon>Bacillati</taxon>
        <taxon>Bacillota</taxon>
        <taxon>Bacilli</taxon>
        <taxon>Bacillales</taxon>
        <taxon>Bacillaceae</taxon>
        <taxon>Virgibacillus</taxon>
    </lineage>
</organism>
<keyword evidence="2" id="KW-0472">Membrane</keyword>
<dbReference type="EMBL" id="FQXD01000003">
    <property type="protein sequence ID" value="SHH04591.1"/>
    <property type="molecule type" value="Genomic_DNA"/>
</dbReference>
<dbReference type="Proteomes" id="UP000184079">
    <property type="component" value="Unassembled WGS sequence"/>
</dbReference>
<dbReference type="Pfam" id="PF13514">
    <property type="entry name" value="AAA_27"/>
    <property type="match status" value="1"/>
</dbReference>
<feature type="transmembrane region" description="Helical" evidence="2">
    <location>
        <begin position="465"/>
        <end position="482"/>
    </location>
</feature>
<keyword evidence="2" id="KW-0812">Transmembrane</keyword>
<evidence type="ECO:0000313" key="4">
    <source>
        <dbReference type="EMBL" id="SHH04591.1"/>
    </source>
</evidence>
<name>A0A1M5PSI7_9BACI</name>
<evidence type="ECO:0000256" key="1">
    <source>
        <dbReference type="SAM" id="Coils"/>
    </source>
</evidence>
<dbReference type="RefSeq" id="WP_073006065.1">
    <property type="nucleotide sequence ID" value="NZ_FQXD01000003.1"/>
</dbReference>
<dbReference type="OrthoDB" id="9764467at2"/>
<gene>
    <name evidence="4" type="ORF">SAMN05421807_103187</name>
</gene>
<protein>
    <submittedName>
        <fullName evidence="4">Uncharacterized protein YhaN</fullName>
    </submittedName>
</protein>
<feature type="coiled-coil region" evidence="1">
    <location>
        <begin position="781"/>
        <end position="808"/>
    </location>
</feature>
<keyword evidence="2" id="KW-1133">Transmembrane helix</keyword>
<dbReference type="AlphaFoldDB" id="A0A1M5PSI7"/>
<dbReference type="SUPFAM" id="SSF52540">
    <property type="entry name" value="P-loop containing nucleoside triphosphate hydrolases"/>
    <property type="match status" value="1"/>
</dbReference>
<feature type="coiled-coil region" evidence="1">
    <location>
        <begin position="384"/>
        <end position="464"/>
    </location>
</feature>
<evidence type="ECO:0000259" key="3">
    <source>
        <dbReference type="Pfam" id="PF13514"/>
    </source>
</evidence>
<sequence>MIIQRATIFGFGKWVNETFNFSNGPVHYIYGENESGKSTLHTFILFMLFGLPPKQCELYRPKTSGQFGGRLHVSLHGDMCIIERLYKGRHSEAVIYTADGDEKGEVWLQDKLKGMTLATYQSIYSFSAKDLMGISDMQADDLGEVILGIGLTGVKNLYTVEKRLDQQLGALFKPSGKNPSINQQLTKLQEIQTKAIDWKRIELTYQEKQKHIKELEQSLKDIKQSISDQYEERFFIEKQRHALPTIQAFQSIYKQLKQMPEKICFPEAGIERWEQVKEKLLPLKSKQAVLEANQSRYHNEIKLLDETLLPVDLNHDGKNVLEEMGRYEHFRDQTDNLSQSIQKQQQQFQTICSDLQLPINREEVSKLELSIFTEKNWKKIKEDLDQLDAKQMQLQLEKQQLAKQRQKLMEEKQAIQERMAKEHQLKQWKAQLQQAQTSDPSLSMDQQKRNAVNWQQEKQRKQKQARSFLLSGIIVAFVLAFAGSVTNYNMLLFVVPFVVILAFFQWKMRTQSIKEMDRWFTASTSELRYSITDDERERLEQSVAQELQFRTKRDTMDEQLKSVDVKALQQEEQQLLLSEQMRRMDERILAEQRIYPFLAQLAPQYWVDVFHSLKQLQFIHKRMEEDETIYNEQAQQMQTIHTKLSAFIERINGEWLDQTVQTQFQYVEDALTQNEAHLNQRSYYENQLAENEWALQQVYEQMKPLELEMNHLLKAALVENEEAYYEKGKQKQRLQSLKQQEEELVAQLDSLFPKEKWQALLSNTPSVFDLEQEGEKVHQIITELETHLDEQQQKLAKVHTEVDILENKEDFSTLIHQKEMEQEALHQQARHWATLKVAKEMLLQAKRSYQSKYISKVMEKTSVYFRELTVEKYRCVYPPTVGRFFTVEKEDGTRLNVKELSQGTMDQLYVALRLAVSVSMSEEHALPFILDDAFVHFDSLRTKRVAMLLERIAQEQQVIVFTCKQGLVEVAKKRSFVQMLNSIRIH</sequence>
<keyword evidence="1" id="KW-0175">Coiled coil</keyword>
<feature type="domain" description="YhaN AAA" evidence="3">
    <location>
        <begin position="1"/>
        <end position="194"/>
    </location>
</feature>
<dbReference type="InterPro" id="IPR038734">
    <property type="entry name" value="YhaN_AAA"/>
</dbReference>
<dbReference type="Gene3D" id="3.40.50.300">
    <property type="entry name" value="P-loop containing nucleotide triphosphate hydrolases"/>
    <property type="match status" value="2"/>
</dbReference>
<feature type="transmembrane region" description="Helical" evidence="2">
    <location>
        <begin position="488"/>
        <end position="506"/>
    </location>
</feature>
<reference evidence="5" key="1">
    <citation type="submission" date="2016-11" db="EMBL/GenBank/DDBJ databases">
        <authorList>
            <person name="Varghese N."/>
            <person name="Submissions S."/>
        </authorList>
    </citation>
    <scope>NUCLEOTIDE SEQUENCE [LARGE SCALE GENOMIC DNA]</scope>
    <source>
        <strain evidence="5">CGMCC 1.6496</strain>
    </source>
</reference>
<keyword evidence="5" id="KW-1185">Reference proteome</keyword>
<feature type="coiled-coil region" evidence="1">
    <location>
        <begin position="205"/>
        <end position="232"/>
    </location>
</feature>
<proteinExistence type="predicted"/>
<accession>A0A1M5PSI7</accession>
<dbReference type="PANTHER" id="PTHR41259">
    <property type="entry name" value="DOUBLE-STRAND BREAK REPAIR RAD50 ATPASE, PUTATIVE-RELATED"/>
    <property type="match status" value="1"/>
</dbReference>
<evidence type="ECO:0000313" key="5">
    <source>
        <dbReference type="Proteomes" id="UP000184079"/>
    </source>
</evidence>